<evidence type="ECO:0000313" key="3">
    <source>
        <dbReference type="EMBL" id="GAX58547.1"/>
    </source>
</evidence>
<dbReference type="GO" id="GO:0005524">
    <property type="term" value="F:ATP binding"/>
    <property type="evidence" value="ECO:0007669"/>
    <property type="project" value="UniProtKB-KW"/>
</dbReference>
<feature type="compositionally biased region" description="Basic residues" evidence="1">
    <location>
        <begin position="165"/>
        <end position="182"/>
    </location>
</feature>
<keyword evidence="4" id="KW-1185">Reference proteome</keyword>
<feature type="compositionally biased region" description="Polar residues" evidence="1">
    <location>
        <begin position="379"/>
        <end position="390"/>
    </location>
</feature>
<evidence type="ECO:0000256" key="1">
    <source>
        <dbReference type="SAM" id="MobiDB-lite"/>
    </source>
</evidence>
<feature type="region of interest" description="Disordered" evidence="1">
    <location>
        <begin position="154"/>
        <end position="197"/>
    </location>
</feature>
<feature type="domain" description="IstB-like ATP-binding" evidence="2">
    <location>
        <begin position="240"/>
        <end position="341"/>
    </location>
</feature>
<dbReference type="Pfam" id="PF01695">
    <property type="entry name" value="IstB_IS21"/>
    <property type="match status" value="1"/>
</dbReference>
<dbReference type="Proteomes" id="UP000217446">
    <property type="component" value="Unassembled WGS sequence"/>
</dbReference>
<sequence length="390" mass="42479">MIGAVRRAKEEVLVAAPAERGGFTHARAAARLTQGGGPRRGPRRRSRAGPKAEVQGGAQGGGPGRGPRRRSRAGVQGGEKYRTLLDVGQATVSRALNTARQVLSAGPERTALCHAPDDLARRHLLPAQVEHIADEQLAPEIETSHASDVTAWARRQTPSTSLPHPTHRGRSRRVPPPRHLTGRRMSTGPEPPRGRGVGRWGCDFLGLPRNPRDAAGQGTSLTARWLGAAIATSLVNEPVEAADDKQLGKTRARCGRVGLIELDELDELDYLERDRRGAERLFQLLAEREGKSSITVASNEAFTGRSRTLTDARLCTAIVDWPTFSATLIETGTESSRLARSEADQTKQSSRPGSPRQRPCPQYVSVADFRRPERPPRRQFTTTKSSSSRR</sequence>
<protein>
    <submittedName>
        <fullName evidence="3">ATP-binding protein</fullName>
    </submittedName>
</protein>
<dbReference type="EMBL" id="BDQI01000056">
    <property type="protein sequence ID" value="GAX58547.1"/>
    <property type="molecule type" value="Genomic_DNA"/>
</dbReference>
<evidence type="ECO:0000313" key="4">
    <source>
        <dbReference type="Proteomes" id="UP000217446"/>
    </source>
</evidence>
<dbReference type="STRING" id="1963.AQJ27_44150"/>
<gene>
    <name evidence="3" type="ORF">SO3561_10120</name>
</gene>
<keyword evidence="3" id="KW-0067">ATP-binding</keyword>
<feature type="region of interest" description="Disordered" evidence="1">
    <location>
        <begin position="25"/>
        <end position="80"/>
    </location>
</feature>
<comment type="caution">
    <text evidence="3">The sequence shown here is derived from an EMBL/GenBank/DDBJ whole genome shotgun (WGS) entry which is preliminary data.</text>
</comment>
<dbReference type="AlphaFoldDB" id="A0A286PG68"/>
<feature type="region of interest" description="Disordered" evidence="1">
    <location>
        <begin position="332"/>
        <end position="390"/>
    </location>
</feature>
<reference evidence="4" key="1">
    <citation type="submission" date="2017-05" db="EMBL/GenBank/DDBJ databases">
        <title>Streptomyces olivochromogenes NBRC 3561 whole genome shotgun sequence.</title>
        <authorList>
            <person name="Dohra H."/>
            <person name="Kodani S."/>
        </authorList>
    </citation>
    <scope>NUCLEOTIDE SEQUENCE [LARGE SCALE GENOMIC DNA]</scope>
    <source>
        <strain evidence="4">NBRC 3561</strain>
    </source>
</reference>
<organism evidence="3 4">
    <name type="scientific">Streptomyces olivochromogenes</name>
    <dbReference type="NCBI Taxonomy" id="1963"/>
    <lineage>
        <taxon>Bacteria</taxon>
        <taxon>Bacillati</taxon>
        <taxon>Actinomycetota</taxon>
        <taxon>Actinomycetes</taxon>
        <taxon>Kitasatosporales</taxon>
        <taxon>Streptomycetaceae</taxon>
        <taxon>Streptomyces</taxon>
    </lineage>
</organism>
<keyword evidence="3" id="KW-0547">Nucleotide-binding</keyword>
<dbReference type="InterPro" id="IPR002611">
    <property type="entry name" value="IstB_ATP-bd"/>
</dbReference>
<accession>A0A286PG68</accession>
<proteinExistence type="predicted"/>
<evidence type="ECO:0000259" key="2">
    <source>
        <dbReference type="Pfam" id="PF01695"/>
    </source>
</evidence>
<name>A0A286PG68_STROL</name>